<dbReference type="GO" id="GO:0000270">
    <property type="term" value="P:peptidoglycan metabolic process"/>
    <property type="evidence" value="ECO:0007669"/>
    <property type="project" value="TreeGrafter"/>
</dbReference>
<keyword evidence="6" id="KW-1185">Reference proteome</keyword>
<keyword evidence="4" id="KW-0121">Carboxypeptidase</keyword>
<evidence type="ECO:0000256" key="2">
    <source>
        <dbReference type="ARBA" id="ARBA00022801"/>
    </source>
</evidence>
<evidence type="ECO:0000313" key="6">
    <source>
        <dbReference type="Proteomes" id="UP000054859"/>
    </source>
</evidence>
<dbReference type="PATRIC" id="fig|45056.6.peg.1116"/>
<feature type="signal peptide" evidence="3">
    <location>
        <begin position="1"/>
        <end position="19"/>
    </location>
</feature>
<dbReference type="Pfam" id="PF02113">
    <property type="entry name" value="Peptidase_S13"/>
    <property type="match status" value="1"/>
</dbReference>
<dbReference type="Proteomes" id="UP000054859">
    <property type="component" value="Unassembled WGS sequence"/>
</dbReference>
<dbReference type="GO" id="GO:0009002">
    <property type="term" value="F:serine-type D-Ala-D-Ala carboxypeptidase activity"/>
    <property type="evidence" value="ECO:0007669"/>
    <property type="project" value="UniProtKB-EC"/>
</dbReference>
<dbReference type="RefSeq" id="WP_058462092.1">
    <property type="nucleotide sequence ID" value="NZ_CAAAHS010000002.1"/>
</dbReference>
<dbReference type="KEGG" id="ladl:NCTC12735_00637"/>
<evidence type="ECO:0000313" key="5">
    <source>
        <dbReference type="EMBL" id="VEH85016.1"/>
    </source>
</evidence>
<reference evidence="5 7" key="2">
    <citation type="submission" date="2018-12" db="EMBL/GenBank/DDBJ databases">
        <authorList>
            <consortium name="Pathogen Informatics"/>
        </authorList>
    </citation>
    <scope>NUCLEOTIDE SEQUENCE [LARGE SCALE GENOMIC DNA]</scope>
    <source>
        <strain evidence="5 7">NCTC12735</strain>
        <plasmid evidence="7">9</plasmid>
    </source>
</reference>
<geneLocation type="plasmid" evidence="5 7">
    <name>9</name>
</geneLocation>
<dbReference type="EMBL" id="LR134418">
    <property type="protein sequence ID" value="VEH85016.1"/>
    <property type="molecule type" value="Genomic_DNA"/>
</dbReference>
<keyword evidence="4" id="KW-0645">Protease</keyword>
<dbReference type="Gene3D" id="3.40.710.10">
    <property type="entry name" value="DD-peptidase/beta-lactamase superfamily"/>
    <property type="match status" value="2"/>
</dbReference>
<reference evidence="4 6" key="1">
    <citation type="submission" date="2015-11" db="EMBL/GenBank/DDBJ databases">
        <title>Identification of large and diverse effector repertoires of 38 Legionella species.</title>
        <authorList>
            <person name="Burstein D."/>
            <person name="Amaro F."/>
            <person name="Zusman T."/>
            <person name="Lifshitz Z."/>
            <person name="Cohen O."/>
            <person name="Gilbert J.A."/>
            <person name="Pupko T."/>
            <person name="Shuman H.A."/>
            <person name="Segal G."/>
        </authorList>
    </citation>
    <scope>NUCLEOTIDE SEQUENCE [LARGE SCALE GENOMIC DNA]</scope>
    <source>
        <strain evidence="4 6">1762-AUS-E</strain>
    </source>
</reference>
<dbReference type="OrthoDB" id="9802627at2"/>
<keyword evidence="5" id="KW-0614">Plasmid</keyword>
<evidence type="ECO:0000313" key="7">
    <source>
        <dbReference type="Proteomes" id="UP000281170"/>
    </source>
</evidence>
<dbReference type="InterPro" id="IPR000667">
    <property type="entry name" value="Peptidase_S13"/>
</dbReference>
<dbReference type="Proteomes" id="UP000281170">
    <property type="component" value="Plasmid 9"/>
</dbReference>
<dbReference type="AlphaFoldDB" id="A0A0W0R5U6"/>
<dbReference type="GO" id="GO:0006508">
    <property type="term" value="P:proteolysis"/>
    <property type="evidence" value="ECO:0007669"/>
    <property type="project" value="InterPro"/>
</dbReference>
<name>A0A0W0R5U6_9GAMM</name>
<protein>
    <submittedName>
        <fullName evidence="4">D-alanyl-D-alanine carboxypeptidase</fullName>
        <ecNumber evidence="5">3.4.16.4</ecNumber>
    </submittedName>
</protein>
<keyword evidence="2 5" id="KW-0378">Hydrolase</keyword>
<dbReference type="EC" id="3.4.16.4" evidence="5"/>
<dbReference type="InterPro" id="IPR012338">
    <property type="entry name" value="Beta-lactam/transpept-like"/>
</dbReference>
<dbReference type="SUPFAM" id="SSF56601">
    <property type="entry name" value="beta-lactamase/transpeptidase-like"/>
    <property type="match status" value="1"/>
</dbReference>
<proteinExistence type="inferred from homology"/>
<dbReference type="STRING" id="45056.Lade_1076"/>
<sequence length="591" mass="64283">MKRILAPVILITLGFSASATTMQSAADRIINQVDPATNIGISVVDLTTGETLYQRNSNRSFIPASNMKLFSDAAALMALGPDYHFQTKLTTNAVSLENGNLNGSVFIHLPGDPSLTQDEVKDLLRELSEWGVRNIHGNVVIVSNNRAVDAYAPGWVTKDLKYSYGAPLAPLVLDENRLTVTANPADKPGLPALVELSSPSGITINNQAKTNATGKGCGVGLNMNQDNVLTVSGCVGVGQWSVQQRIAILNPLRYAQEVVRTQLTELGISLNGQVILGNGTGNELLIATHNSKPITELMADTLKPSDNLYADSLFLHAAAKIHGTPLNWQDAQKVVKTFLQQQTGVNLQNAVLTDGSGLSRQDLLTPEQTVGLLKFLHQKFPLSYEYIAALPIAGIDGTLQRRLKLPSQKGLVRAKTGTMTGIIGLSGYLYTANAHTLAFAIFINRTPKTNPNAAGKYRYLVDALCAFFLKQKPQNAIYGGENPHGILSIHQKPTQIQLQRSHRAKWRNIETSIKAALRGQPVTILYRGDYLVLNDNNSDANRVLSALQNLRKKTPFAIALEDRTPPSGSRNQLLWVKANPKGRVWTIKEVV</sequence>
<evidence type="ECO:0000256" key="1">
    <source>
        <dbReference type="ARBA" id="ARBA00006096"/>
    </source>
</evidence>
<evidence type="ECO:0000256" key="3">
    <source>
        <dbReference type="SAM" id="SignalP"/>
    </source>
</evidence>
<dbReference type="PANTHER" id="PTHR30023">
    <property type="entry name" value="D-ALANYL-D-ALANINE CARBOXYPEPTIDASE"/>
    <property type="match status" value="1"/>
</dbReference>
<accession>A0A0W0R5U6</accession>
<comment type="similarity">
    <text evidence="1">Belongs to the peptidase S13 family.</text>
</comment>
<organism evidence="4 6">
    <name type="scientific">Legionella adelaidensis</name>
    <dbReference type="NCBI Taxonomy" id="45056"/>
    <lineage>
        <taxon>Bacteria</taxon>
        <taxon>Pseudomonadati</taxon>
        <taxon>Pseudomonadota</taxon>
        <taxon>Gammaproteobacteria</taxon>
        <taxon>Legionellales</taxon>
        <taxon>Legionellaceae</taxon>
        <taxon>Legionella</taxon>
    </lineage>
</organism>
<dbReference type="PRINTS" id="PR00922">
    <property type="entry name" value="DADACBPTASE3"/>
</dbReference>
<dbReference type="NCBIfam" id="TIGR00666">
    <property type="entry name" value="PBP4"/>
    <property type="match status" value="1"/>
</dbReference>
<dbReference type="PANTHER" id="PTHR30023:SF0">
    <property type="entry name" value="PENICILLIN-SENSITIVE CARBOXYPEPTIDASE A"/>
    <property type="match status" value="1"/>
</dbReference>
<dbReference type="EMBL" id="LNKA01000001">
    <property type="protein sequence ID" value="KTC66418.1"/>
    <property type="molecule type" value="Genomic_DNA"/>
</dbReference>
<keyword evidence="3" id="KW-0732">Signal</keyword>
<feature type="chain" id="PRO_5036002983" evidence="3">
    <location>
        <begin position="20"/>
        <end position="591"/>
    </location>
</feature>
<evidence type="ECO:0000313" key="4">
    <source>
        <dbReference type="EMBL" id="KTC66418.1"/>
    </source>
</evidence>
<gene>
    <name evidence="4" type="primary">dacB</name>
    <name evidence="5" type="synonym">dacB_1</name>
    <name evidence="4" type="ORF">Lade_1076</name>
    <name evidence="5" type="ORF">NCTC12735_00637</name>
</gene>